<accession>K0RE49</accession>
<gene>
    <name evidence="1" type="ORF">THAOC_36658</name>
</gene>
<proteinExistence type="predicted"/>
<sequence>MKLLARLVGAAEILIISSTL</sequence>
<name>K0RE49_THAOC</name>
<dbReference type="EMBL" id="AGNL01049242">
    <property type="protein sequence ID" value="EJK44772.1"/>
    <property type="molecule type" value="Genomic_DNA"/>
</dbReference>
<feature type="non-terminal residue" evidence="1">
    <location>
        <position position="20"/>
    </location>
</feature>
<comment type="caution">
    <text evidence="1">The sequence shown here is derived from an EMBL/GenBank/DDBJ whole genome shotgun (WGS) entry which is preliminary data.</text>
</comment>
<evidence type="ECO:0000313" key="2">
    <source>
        <dbReference type="Proteomes" id="UP000266841"/>
    </source>
</evidence>
<dbReference type="Proteomes" id="UP000266841">
    <property type="component" value="Unassembled WGS sequence"/>
</dbReference>
<reference evidence="1 2" key="1">
    <citation type="journal article" date="2012" name="Genome Biol.">
        <title>Genome and low-iron response of an oceanic diatom adapted to chronic iron limitation.</title>
        <authorList>
            <person name="Lommer M."/>
            <person name="Specht M."/>
            <person name="Roy A.S."/>
            <person name="Kraemer L."/>
            <person name="Andreson R."/>
            <person name="Gutowska M.A."/>
            <person name="Wolf J."/>
            <person name="Bergner S.V."/>
            <person name="Schilhabel M.B."/>
            <person name="Klostermeier U.C."/>
            <person name="Beiko R.G."/>
            <person name="Rosenstiel P."/>
            <person name="Hippler M."/>
            <person name="Laroche J."/>
        </authorList>
    </citation>
    <scope>NUCLEOTIDE SEQUENCE [LARGE SCALE GENOMIC DNA]</scope>
    <source>
        <strain evidence="1 2">CCMP1005</strain>
    </source>
</reference>
<evidence type="ECO:0000313" key="1">
    <source>
        <dbReference type="EMBL" id="EJK44772.1"/>
    </source>
</evidence>
<keyword evidence="2" id="KW-1185">Reference proteome</keyword>
<organism evidence="1 2">
    <name type="scientific">Thalassiosira oceanica</name>
    <name type="common">Marine diatom</name>
    <dbReference type="NCBI Taxonomy" id="159749"/>
    <lineage>
        <taxon>Eukaryota</taxon>
        <taxon>Sar</taxon>
        <taxon>Stramenopiles</taxon>
        <taxon>Ochrophyta</taxon>
        <taxon>Bacillariophyta</taxon>
        <taxon>Coscinodiscophyceae</taxon>
        <taxon>Thalassiosirophycidae</taxon>
        <taxon>Thalassiosirales</taxon>
        <taxon>Thalassiosiraceae</taxon>
        <taxon>Thalassiosira</taxon>
    </lineage>
</organism>
<dbReference type="AlphaFoldDB" id="K0RE49"/>
<protein>
    <submittedName>
        <fullName evidence="1">Uncharacterized protein</fullName>
    </submittedName>
</protein>